<accession>A0A2U1MAX5</accession>
<evidence type="ECO:0000313" key="2">
    <source>
        <dbReference type="EMBL" id="PWA58420.1"/>
    </source>
</evidence>
<reference evidence="2 3" key="1">
    <citation type="journal article" date="2018" name="Mol. Plant">
        <title>The genome of Artemisia annua provides insight into the evolution of Asteraceae family and artemisinin biosynthesis.</title>
        <authorList>
            <person name="Shen Q."/>
            <person name="Zhang L."/>
            <person name="Liao Z."/>
            <person name="Wang S."/>
            <person name="Yan T."/>
            <person name="Shi P."/>
            <person name="Liu M."/>
            <person name="Fu X."/>
            <person name="Pan Q."/>
            <person name="Wang Y."/>
            <person name="Lv Z."/>
            <person name="Lu X."/>
            <person name="Zhang F."/>
            <person name="Jiang W."/>
            <person name="Ma Y."/>
            <person name="Chen M."/>
            <person name="Hao X."/>
            <person name="Li L."/>
            <person name="Tang Y."/>
            <person name="Lv G."/>
            <person name="Zhou Y."/>
            <person name="Sun X."/>
            <person name="Brodelius P.E."/>
            <person name="Rose J.K.C."/>
            <person name="Tang K."/>
        </authorList>
    </citation>
    <scope>NUCLEOTIDE SEQUENCE [LARGE SCALE GENOMIC DNA]</scope>
    <source>
        <strain evidence="3">cv. Huhao1</strain>
        <tissue evidence="2">Leaf</tissue>
    </source>
</reference>
<comment type="caution">
    <text evidence="2">The sequence shown here is derived from an EMBL/GenBank/DDBJ whole genome shotgun (WGS) entry which is preliminary data.</text>
</comment>
<dbReference type="Pfam" id="PF03101">
    <property type="entry name" value="FAR1"/>
    <property type="match status" value="1"/>
</dbReference>
<gene>
    <name evidence="2" type="ORF">CTI12_AA384440</name>
</gene>
<dbReference type="AlphaFoldDB" id="A0A2U1MAX5"/>
<name>A0A2U1MAX5_ARTAN</name>
<dbReference type="PANTHER" id="PTHR47718:SF7">
    <property type="entry name" value="PROTEIN FAR1-RELATED SEQUENCE"/>
    <property type="match status" value="1"/>
</dbReference>
<evidence type="ECO:0000259" key="1">
    <source>
        <dbReference type="Pfam" id="PF03101"/>
    </source>
</evidence>
<dbReference type="InterPro" id="IPR004330">
    <property type="entry name" value="FAR1_DNA_bnd_dom"/>
</dbReference>
<feature type="domain" description="FAR1" evidence="1">
    <location>
        <begin position="52"/>
        <end position="138"/>
    </location>
</feature>
<protein>
    <submittedName>
        <fullName evidence="2">FAR1 DNA binding domain, FHY3/FAR1 family</fullName>
    </submittedName>
</protein>
<keyword evidence="3" id="KW-1185">Reference proteome</keyword>
<proteinExistence type="predicted"/>
<dbReference type="STRING" id="35608.A0A2U1MAX5"/>
<dbReference type="EMBL" id="PKPP01005900">
    <property type="protein sequence ID" value="PWA58420.1"/>
    <property type="molecule type" value="Genomic_DNA"/>
</dbReference>
<evidence type="ECO:0000313" key="3">
    <source>
        <dbReference type="Proteomes" id="UP000245207"/>
    </source>
</evidence>
<sequence>MATEMQMQTRLIEDIDTNRYLVDHQNAEYDCERPNYDEVNDDDIWEKLNEDRYAFLHGFGIRIHWDYKNKTTNEVYRKLYVCNKEGFKRQKCNSSNEVSKKRRRDVRTGCKAELRISKTKDGKWCADIFNDTHNHDLTRTPTKVMKHRSHNKFHRSMACKSLMVELGKSGLRPCQVRKAVNAMKSPNEPNVTSKQCADILAEERKQYKGKEFYSLIKHFQEKAAPFRVRYSDFQESFKQWIKSDTVEEFESQWEVLRDKYNLETSSWMMEMYNQRKFWVATFFKDIFLAGMTTSGRSESIHSFFDGFVNSKTMLNEFVIQFDKAVDTRRAAEEDEDFQTINSTPILSSVHPIEAKAGACYTKKIFEVFQKEWIEATKNLTHETKSKSEEKSSYWVGQVNVDKKYWRVVNFCFLDKLDLTCSCAMFETYGILYKVGNASIGIEETNCENEVSALALWYVQANCTKAIEQARNEPSEIKRLNNFLVEFLEDQMIRKKPTETENACKDARVGISQVDMMPQITVRDPVVLTNTKGRPRNATRVKPPIEAKQKKTKLY</sequence>
<dbReference type="Proteomes" id="UP000245207">
    <property type="component" value="Unassembled WGS sequence"/>
</dbReference>
<organism evidence="2 3">
    <name type="scientific">Artemisia annua</name>
    <name type="common">Sweet wormwood</name>
    <dbReference type="NCBI Taxonomy" id="35608"/>
    <lineage>
        <taxon>Eukaryota</taxon>
        <taxon>Viridiplantae</taxon>
        <taxon>Streptophyta</taxon>
        <taxon>Embryophyta</taxon>
        <taxon>Tracheophyta</taxon>
        <taxon>Spermatophyta</taxon>
        <taxon>Magnoliopsida</taxon>
        <taxon>eudicotyledons</taxon>
        <taxon>Gunneridae</taxon>
        <taxon>Pentapetalae</taxon>
        <taxon>asterids</taxon>
        <taxon>campanulids</taxon>
        <taxon>Asterales</taxon>
        <taxon>Asteraceae</taxon>
        <taxon>Asteroideae</taxon>
        <taxon>Anthemideae</taxon>
        <taxon>Artemisiinae</taxon>
        <taxon>Artemisia</taxon>
    </lineage>
</organism>
<dbReference type="PANTHER" id="PTHR47718">
    <property type="entry name" value="OS01G0519700 PROTEIN"/>
    <property type="match status" value="1"/>
</dbReference>
<dbReference type="OrthoDB" id="1471255at2759"/>